<organism evidence="1 2">
    <name type="scientific">Sesamum alatum</name>
    <dbReference type="NCBI Taxonomy" id="300844"/>
    <lineage>
        <taxon>Eukaryota</taxon>
        <taxon>Viridiplantae</taxon>
        <taxon>Streptophyta</taxon>
        <taxon>Embryophyta</taxon>
        <taxon>Tracheophyta</taxon>
        <taxon>Spermatophyta</taxon>
        <taxon>Magnoliopsida</taxon>
        <taxon>eudicotyledons</taxon>
        <taxon>Gunneridae</taxon>
        <taxon>Pentapetalae</taxon>
        <taxon>asterids</taxon>
        <taxon>lamiids</taxon>
        <taxon>Lamiales</taxon>
        <taxon>Pedaliaceae</taxon>
        <taxon>Sesamum</taxon>
    </lineage>
</organism>
<dbReference type="AlphaFoldDB" id="A0AAE2CY07"/>
<evidence type="ECO:0000313" key="1">
    <source>
        <dbReference type="EMBL" id="KAK4438575.1"/>
    </source>
</evidence>
<reference evidence="1" key="2">
    <citation type="journal article" date="2024" name="Plant">
        <title>Genomic evolution and insights into agronomic trait innovations of Sesamum species.</title>
        <authorList>
            <person name="Miao H."/>
            <person name="Wang L."/>
            <person name="Qu L."/>
            <person name="Liu H."/>
            <person name="Sun Y."/>
            <person name="Le M."/>
            <person name="Wang Q."/>
            <person name="Wei S."/>
            <person name="Zheng Y."/>
            <person name="Lin W."/>
            <person name="Duan Y."/>
            <person name="Cao H."/>
            <person name="Xiong S."/>
            <person name="Wang X."/>
            <person name="Wei L."/>
            <person name="Li C."/>
            <person name="Ma Q."/>
            <person name="Ju M."/>
            <person name="Zhao R."/>
            <person name="Li G."/>
            <person name="Mu C."/>
            <person name="Tian Q."/>
            <person name="Mei H."/>
            <person name="Zhang T."/>
            <person name="Gao T."/>
            <person name="Zhang H."/>
        </authorList>
    </citation>
    <scope>NUCLEOTIDE SEQUENCE</scope>
    <source>
        <strain evidence="1">3651</strain>
    </source>
</reference>
<dbReference type="Proteomes" id="UP001293254">
    <property type="component" value="Unassembled WGS sequence"/>
</dbReference>
<comment type="caution">
    <text evidence="1">The sequence shown here is derived from an EMBL/GenBank/DDBJ whole genome shotgun (WGS) entry which is preliminary data.</text>
</comment>
<proteinExistence type="predicted"/>
<keyword evidence="2" id="KW-1185">Reference proteome</keyword>
<protein>
    <submittedName>
        <fullName evidence="1">Uncharacterized protein</fullName>
    </submittedName>
</protein>
<sequence length="124" mass="13576">MKGLVEVLNPSIDSANSCQNKGSSSSLHGRALLTSYESSGGKYFLNGVKELGIVDPNGKLFTAPHDSFAKRSLRRFHSCPRKNSPCFLFAPLVLDFLKDSRQARKEVWSGYTKAGRAKVKAKAV</sequence>
<evidence type="ECO:0000313" key="2">
    <source>
        <dbReference type="Proteomes" id="UP001293254"/>
    </source>
</evidence>
<reference evidence="1" key="1">
    <citation type="submission" date="2020-06" db="EMBL/GenBank/DDBJ databases">
        <authorList>
            <person name="Li T."/>
            <person name="Hu X."/>
            <person name="Zhang T."/>
            <person name="Song X."/>
            <person name="Zhang H."/>
            <person name="Dai N."/>
            <person name="Sheng W."/>
            <person name="Hou X."/>
            <person name="Wei L."/>
        </authorList>
    </citation>
    <scope>NUCLEOTIDE SEQUENCE</scope>
    <source>
        <strain evidence="1">3651</strain>
        <tissue evidence="1">Leaf</tissue>
    </source>
</reference>
<name>A0AAE2CY07_9LAMI</name>
<accession>A0AAE2CY07</accession>
<dbReference type="EMBL" id="JACGWO010000001">
    <property type="protein sequence ID" value="KAK4438575.1"/>
    <property type="molecule type" value="Genomic_DNA"/>
</dbReference>
<gene>
    <name evidence="1" type="ORF">Salat_0192000</name>
</gene>